<dbReference type="GO" id="GO:0046983">
    <property type="term" value="F:protein dimerization activity"/>
    <property type="evidence" value="ECO:0007669"/>
    <property type="project" value="InterPro"/>
</dbReference>
<dbReference type="EC" id="2.1.1.-" evidence="7"/>
<dbReference type="PANTHER" id="PTHR43712:SF2">
    <property type="entry name" value="O-METHYLTRANSFERASE CICE"/>
    <property type="match status" value="1"/>
</dbReference>
<dbReference type="PROSITE" id="PS51683">
    <property type="entry name" value="SAM_OMT_II"/>
    <property type="match status" value="1"/>
</dbReference>
<dbReference type="GO" id="GO:0008171">
    <property type="term" value="F:O-methyltransferase activity"/>
    <property type="evidence" value="ECO:0007669"/>
    <property type="project" value="InterPro"/>
</dbReference>
<evidence type="ECO:0000256" key="1">
    <source>
        <dbReference type="ARBA" id="ARBA00022603"/>
    </source>
</evidence>
<keyword evidence="1 7" id="KW-0489">Methyltransferase</keyword>
<dbReference type="Gene3D" id="3.40.50.150">
    <property type="entry name" value="Vaccinia Virus protein VP39"/>
    <property type="match status" value="1"/>
</dbReference>
<proteinExistence type="predicted"/>
<evidence type="ECO:0000256" key="2">
    <source>
        <dbReference type="ARBA" id="ARBA00022679"/>
    </source>
</evidence>
<dbReference type="InterPro" id="IPR029063">
    <property type="entry name" value="SAM-dependent_MTases_sf"/>
</dbReference>
<dbReference type="Gene3D" id="1.10.10.10">
    <property type="entry name" value="Winged helix-like DNA-binding domain superfamily/Winged helix DNA-binding domain"/>
    <property type="match status" value="1"/>
</dbReference>
<keyword evidence="8" id="KW-1185">Reference proteome</keyword>
<reference evidence="8" key="1">
    <citation type="submission" date="2015-10" db="EMBL/GenBank/DDBJ databases">
        <authorList>
            <person name="Luecker S."/>
            <person name="Luecker S."/>
        </authorList>
    </citation>
    <scope>NUCLEOTIDE SEQUENCE [LARGE SCALE GENOMIC DNA]</scope>
</reference>
<evidence type="ECO:0000259" key="6">
    <source>
        <dbReference type="Pfam" id="PF08100"/>
    </source>
</evidence>
<dbReference type="InterPro" id="IPR036390">
    <property type="entry name" value="WH_DNA-bd_sf"/>
</dbReference>
<dbReference type="Pfam" id="PF08100">
    <property type="entry name" value="Dimerisation"/>
    <property type="match status" value="1"/>
</dbReference>
<dbReference type="SUPFAM" id="SSF53335">
    <property type="entry name" value="S-adenosyl-L-methionine-dependent methyltransferases"/>
    <property type="match status" value="1"/>
</dbReference>
<dbReference type="InterPro" id="IPR012967">
    <property type="entry name" value="COMT_dimerisation"/>
</dbReference>
<feature type="region of interest" description="Disordered" evidence="4">
    <location>
        <begin position="339"/>
        <end position="365"/>
    </location>
</feature>
<dbReference type="InterPro" id="IPR001077">
    <property type="entry name" value="COMT_C"/>
</dbReference>
<feature type="domain" description="O-methyltransferase dimerisation" evidence="6">
    <location>
        <begin position="25"/>
        <end position="97"/>
    </location>
</feature>
<evidence type="ECO:0000256" key="4">
    <source>
        <dbReference type="SAM" id="MobiDB-lite"/>
    </source>
</evidence>
<dbReference type="OrthoDB" id="9767938at2"/>
<organism evidence="7 8">
    <name type="scientific">Candidatus Nitrospira nitrificans</name>
    <dbReference type="NCBI Taxonomy" id="1742973"/>
    <lineage>
        <taxon>Bacteria</taxon>
        <taxon>Pseudomonadati</taxon>
        <taxon>Nitrospirota</taxon>
        <taxon>Nitrospiria</taxon>
        <taxon>Nitrospirales</taxon>
        <taxon>Nitrospiraceae</taxon>
        <taxon>Nitrospira</taxon>
    </lineage>
</organism>
<dbReference type="AlphaFoldDB" id="A0A0S4L5F4"/>
<dbReference type="Proteomes" id="UP000198736">
    <property type="component" value="Unassembled WGS sequence"/>
</dbReference>
<dbReference type="Pfam" id="PF00891">
    <property type="entry name" value="Methyltransf_2"/>
    <property type="match status" value="1"/>
</dbReference>
<name>A0A0S4L5F4_9BACT</name>
<dbReference type="InterPro" id="IPR036388">
    <property type="entry name" value="WH-like_DNA-bd_sf"/>
</dbReference>
<dbReference type="STRING" id="1742973.COMA2_100115"/>
<dbReference type="EMBL" id="CZPZ01000002">
    <property type="protein sequence ID" value="CUS32431.1"/>
    <property type="molecule type" value="Genomic_DNA"/>
</dbReference>
<gene>
    <name evidence="7" type="ORF">COMA2_100115</name>
</gene>
<dbReference type="PIRSF" id="PIRSF005739">
    <property type="entry name" value="O-mtase"/>
    <property type="match status" value="1"/>
</dbReference>
<dbReference type="CDD" id="cd02440">
    <property type="entry name" value="AdoMet_MTases"/>
    <property type="match status" value="1"/>
</dbReference>
<feature type="domain" description="O-methyltransferase C-terminal" evidence="5">
    <location>
        <begin position="140"/>
        <end position="320"/>
    </location>
</feature>
<dbReference type="SUPFAM" id="SSF46785">
    <property type="entry name" value="Winged helix' DNA-binding domain"/>
    <property type="match status" value="1"/>
</dbReference>
<protein>
    <submittedName>
        <fullName evidence="7">Putative O-methyltransferase, family 2</fullName>
        <ecNumber evidence="7">2.1.1.-</ecNumber>
    </submittedName>
</protein>
<evidence type="ECO:0000259" key="5">
    <source>
        <dbReference type="Pfam" id="PF00891"/>
    </source>
</evidence>
<keyword evidence="3" id="KW-0949">S-adenosyl-L-methionine</keyword>
<evidence type="ECO:0000256" key="3">
    <source>
        <dbReference type="ARBA" id="ARBA00022691"/>
    </source>
</evidence>
<accession>A0A0S4L5F4</accession>
<sequence>MVLQANWTRIVTRRITTFDEFREAVSAYRLPRVLLVALELDLFTAVGDRAWTIPDLAKELKVSERGLSIVCRNLAAVGVLRKKGDGYRNSRLGATALNADHHAYRGGYLNLIKSHWGDWIRLLESVRSGLPIDHDVPDGPDYRRQFTWAMHHRTLEIAPAIAAQIPLADSKTLLDLGGGPGTYAMAFLAKHSMLRATVCDREAAIDVAKEIAATHKARRRLSYLPLDFCTETIPGTYDVIWYSNVLHIYSPEENLAIFRRAQAALRPGGRFIIQDAFLRDREGLYPVEASLFAVSMLLFTRGGNTYSVLETARWLKEAGFVRVKQVPLKKGTEDWEGGILEASVPGPHPKTTVRRTGSSRNRKAR</sequence>
<evidence type="ECO:0000313" key="8">
    <source>
        <dbReference type="Proteomes" id="UP000198736"/>
    </source>
</evidence>
<dbReference type="GO" id="GO:0032259">
    <property type="term" value="P:methylation"/>
    <property type="evidence" value="ECO:0007669"/>
    <property type="project" value="UniProtKB-KW"/>
</dbReference>
<evidence type="ECO:0000313" key="7">
    <source>
        <dbReference type="EMBL" id="CUS32431.1"/>
    </source>
</evidence>
<keyword evidence="2 7" id="KW-0808">Transferase</keyword>
<dbReference type="InterPro" id="IPR016461">
    <property type="entry name" value="COMT-like"/>
</dbReference>
<dbReference type="PANTHER" id="PTHR43712">
    <property type="entry name" value="PUTATIVE (AFU_ORTHOLOGUE AFUA_4G14580)-RELATED"/>
    <property type="match status" value="1"/>
</dbReference>